<evidence type="ECO:0000313" key="8">
    <source>
        <dbReference type="EMBL" id="GFY40005.1"/>
    </source>
</evidence>
<feature type="transmembrane region" description="Helical" evidence="6">
    <location>
        <begin position="161"/>
        <end position="181"/>
    </location>
</feature>
<accession>A0A8X7BQG8</accession>
<dbReference type="PANTHER" id="PTHR21324:SF2">
    <property type="entry name" value="EG:22E5.9 PROTEIN"/>
    <property type="match status" value="1"/>
</dbReference>
<dbReference type="AlphaFoldDB" id="A0A8X7BQG8"/>
<dbReference type="EMBL" id="BMAV01001603">
    <property type="protein sequence ID" value="GFY40005.1"/>
    <property type="molecule type" value="Genomic_DNA"/>
</dbReference>
<feature type="transmembrane region" description="Helical" evidence="6">
    <location>
        <begin position="201"/>
        <end position="224"/>
    </location>
</feature>
<dbReference type="GO" id="GO:0012505">
    <property type="term" value="C:endomembrane system"/>
    <property type="evidence" value="ECO:0007669"/>
    <property type="project" value="UniProtKB-SubCell"/>
</dbReference>
<dbReference type="Proteomes" id="UP000886998">
    <property type="component" value="Unassembled WGS sequence"/>
</dbReference>
<keyword evidence="3 6" id="KW-0812">Transmembrane</keyword>
<comment type="similarity">
    <text evidence="2">Belongs to the DRAM/TMEM150 family.</text>
</comment>
<keyword evidence="4 6" id="KW-1133">Transmembrane helix</keyword>
<feature type="transmembrane region" description="Helical" evidence="6">
    <location>
        <begin position="52"/>
        <end position="75"/>
    </location>
</feature>
<dbReference type="OrthoDB" id="191706at2759"/>
<evidence type="ECO:0000256" key="5">
    <source>
        <dbReference type="ARBA" id="ARBA00023136"/>
    </source>
</evidence>
<keyword evidence="5 6" id="KW-0472">Membrane</keyword>
<feature type="transmembrane region" description="Helical" evidence="6">
    <location>
        <begin position="131"/>
        <end position="155"/>
    </location>
</feature>
<evidence type="ECO:0000256" key="6">
    <source>
        <dbReference type="SAM" id="Phobius"/>
    </source>
</evidence>
<feature type="domain" description="CWH43-like N-terminal" evidence="7">
    <location>
        <begin position="51"/>
        <end position="313"/>
    </location>
</feature>
<gene>
    <name evidence="8" type="primary">dram1_2</name>
    <name evidence="8" type="ORF">TNIN_99013</name>
</gene>
<feature type="transmembrane region" description="Helical" evidence="6">
    <location>
        <begin position="285"/>
        <end position="305"/>
    </location>
</feature>
<evidence type="ECO:0000256" key="1">
    <source>
        <dbReference type="ARBA" id="ARBA00004127"/>
    </source>
</evidence>
<dbReference type="InterPro" id="IPR050911">
    <property type="entry name" value="DRAM/TMEM150_Autophagy_Mod"/>
</dbReference>
<comment type="caution">
    <text evidence="8">The sequence shown here is derived from an EMBL/GenBank/DDBJ whole genome shotgun (WGS) entry which is preliminary data.</text>
</comment>
<organism evidence="8 9">
    <name type="scientific">Trichonephila inaurata madagascariensis</name>
    <dbReference type="NCBI Taxonomy" id="2747483"/>
    <lineage>
        <taxon>Eukaryota</taxon>
        <taxon>Metazoa</taxon>
        <taxon>Ecdysozoa</taxon>
        <taxon>Arthropoda</taxon>
        <taxon>Chelicerata</taxon>
        <taxon>Arachnida</taxon>
        <taxon>Araneae</taxon>
        <taxon>Araneomorphae</taxon>
        <taxon>Entelegynae</taxon>
        <taxon>Araneoidea</taxon>
        <taxon>Nephilidae</taxon>
        <taxon>Trichonephila</taxon>
        <taxon>Trichonephila inaurata</taxon>
    </lineage>
</organism>
<evidence type="ECO:0000313" key="9">
    <source>
        <dbReference type="Proteomes" id="UP000886998"/>
    </source>
</evidence>
<evidence type="ECO:0000256" key="2">
    <source>
        <dbReference type="ARBA" id="ARBA00006565"/>
    </source>
</evidence>
<evidence type="ECO:0000259" key="7">
    <source>
        <dbReference type="Pfam" id="PF10277"/>
    </source>
</evidence>
<keyword evidence="9" id="KW-1185">Reference proteome</keyword>
<comment type="subcellular location">
    <subcellularLocation>
        <location evidence="1">Endomembrane system</location>
        <topology evidence="1">Multi-pass membrane protein</topology>
    </subcellularLocation>
</comment>
<feature type="transmembrane region" description="Helical" evidence="6">
    <location>
        <begin position="95"/>
        <end position="119"/>
    </location>
</feature>
<dbReference type="InterPro" id="IPR019402">
    <property type="entry name" value="CWH43_N"/>
</dbReference>
<evidence type="ECO:0000256" key="3">
    <source>
        <dbReference type="ARBA" id="ARBA00022692"/>
    </source>
</evidence>
<protein>
    <submittedName>
        <fullName evidence="8">DNA damage-regulated autophagy modulator protein 1</fullName>
    </submittedName>
</protein>
<sequence length="347" mass="38845">MKLKDTKGFLQLSPILQTIIRNENEEPIKICSLVMVEKKKAMAPWSLMRVHYLPMSLGVFFSAGLITCFVVAVLRGDVSPYMPFISETGGKFPEAGIFSIFLYLSSTIGMSTMLVRFLIVDELNRGIDRTIDILNKITVVIGFIALIGMVIVAAYPMTSEATAHSIGANVLFLGGVIYATLQTWLSYKMSPYYNGTKICHIRLTITILSAISLITLLVLMPTAMNQWSTSSHGHWTGRKMPYDKTNSFITAIVLALGPLAIKAWSSAPHYHWTGRKVPEDKGFDLMVASSVAEWAMAIMFLAYYFTFIREFQKVCVHLRVQLLVQHFDEEPHESNVSVATERTPIVM</sequence>
<proteinExistence type="inferred from homology"/>
<dbReference type="Pfam" id="PF10277">
    <property type="entry name" value="Frag1"/>
    <property type="match status" value="1"/>
</dbReference>
<evidence type="ECO:0000256" key="4">
    <source>
        <dbReference type="ARBA" id="ARBA00022989"/>
    </source>
</evidence>
<reference evidence="8" key="1">
    <citation type="submission" date="2020-08" db="EMBL/GenBank/DDBJ databases">
        <title>Multicomponent nature underlies the extraordinary mechanical properties of spider dragline silk.</title>
        <authorList>
            <person name="Kono N."/>
            <person name="Nakamura H."/>
            <person name="Mori M."/>
            <person name="Yoshida Y."/>
            <person name="Ohtoshi R."/>
            <person name="Malay A.D."/>
            <person name="Moran D.A.P."/>
            <person name="Tomita M."/>
            <person name="Numata K."/>
            <person name="Arakawa K."/>
        </authorList>
    </citation>
    <scope>NUCLEOTIDE SEQUENCE</scope>
</reference>
<dbReference type="PANTHER" id="PTHR21324">
    <property type="entry name" value="FASTING-INDUCIBLE INTEGRAL MEMBRANE PROTEIN TM6P1-RELATED"/>
    <property type="match status" value="1"/>
</dbReference>
<name>A0A8X7BQG8_9ARAC</name>